<dbReference type="AlphaFoldDB" id="A0A2J6RPB0"/>
<gene>
    <name evidence="2" type="ORF">L207DRAFT_488097</name>
</gene>
<name>A0A2J6RPB0_HYAVF</name>
<dbReference type="CDD" id="cd07379">
    <property type="entry name" value="MPP_239FB"/>
    <property type="match status" value="1"/>
</dbReference>
<accession>A0A2J6RPB0</accession>
<proteinExistence type="predicted"/>
<dbReference type="Gene3D" id="3.60.21.10">
    <property type="match status" value="1"/>
</dbReference>
<dbReference type="Pfam" id="PF00149">
    <property type="entry name" value="Metallophos"/>
    <property type="match status" value="1"/>
</dbReference>
<reference evidence="2 3" key="1">
    <citation type="submission" date="2016-04" db="EMBL/GenBank/DDBJ databases">
        <title>A degradative enzymes factory behind the ericoid mycorrhizal symbiosis.</title>
        <authorList>
            <consortium name="DOE Joint Genome Institute"/>
            <person name="Martino E."/>
            <person name="Morin E."/>
            <person name="Grelet G."/>
            <person name="Kuo A."/>
            <person name="Kohler A."/>
            <person name="Daghino S."/>
            <person name="Barry K."/>
            <person name="Choi C."/>
            <person name="Cichocki N."/>
            <person name="Clum A."/>
            <person name="Copeland A."/>
            <person name="Hainaut M."/>
            <person name="Haridas S."/>
            <person name="Labutti K."/>
            <person name="Lindquist E."/>
            <person name="Lipzen A."/>
            <person name="Khouja H.-R."/>
            <person name="Murat C."/>
            <person name="Ohm R."/>
            <person name="Olson A."/>
            <person name="Spatafora J."/>
            <person name="Veneault-Fourrey C."/>
            <person name="Henrissat B."/>
            <person name="Grigoriev I."/>
            <person name="Martin F."/>
            <person name="Perotto S."/>
        </authorList>
    </citation>
    <scope>NUCLEOTIDE SEQUENCE [LARGE SCALE GENOMIC DNA]</scope>
    <source>
        <strain evidence="2 3">F</strain>
    </source>
</reference>
<dbReference type="GO" id="GO:0016787">
    <property type="term" value="F:hydrolase activity"/>
    <property type="evidence" value="ECO:0007669"/>
    <property type="project" value="InterPro"/>
</dbReference>
<keyword evidence="3" id="KW-1185">Reference proteome</keyword>
<feature type="domain" description="Calcineurin-like phosphoesterase" evidence="1">
    <location>
        <begin position="8"/>
        <end position="227"/>
    </location>
</feature>
<dbReference type="EMBL" id="KZ613945">
    <property type="protein sequence ID" value="PMD40349.1"/>
    <property type="molecule type" value="Genomic_DNA"/>
</dbReference>
<dbReference type="OrthoDB" id="630188at2759"/>
<dbReference type="SUPFAM" id="SSF56300">
    <property type="entry name" value="Metallo-dependent phosphatases"/>
    <property type="match status" value="1"/>
</dbReference>
<dbReference type="PANTHER" id="PTHR12905">
    <property type="entry name" value="METALLOPHOSPHOESTERASE"/>
    <property type="match status" value="1"/>
</dbReference>
<dbReference type="InterPro" id="IPR051693">
    <property type="entry name" value="UPF0046_metallophosphoest"/>
</dbReference>
<sequence>MESNIDTRFLIISDTHNLNFGDVEKVFKHPLPKADVLLHCGDLTSVGGVESYKALLELLGAIDAELKLVIAGNHDLDLDKTYFETHFDKDNDDVDGHKKAVEVMTGPLAKAAGVTYLEEGLHTFTLKNRATFTIYTSPYTPEFFDWGFAYKSDDDRFNLPQHIPLDFNFIGENTVPDFPGVDIMMTHGPPQFILDRNAKGENVGCKALSVATRRARPLLHCFGHIHEAYGMKEITWKDDGGFFTEDSIETQMTMPNVYPEPSNWPIRVGKQTLMVNASIMNAEYKPTNAPWLVELNLRREPKPDM</sequence>
<dbReference type="InterPro" id="IPR004843">
    <property type="entry name" value="Calcineurin-like_PHP"/>
</dbReference>
<dbReference type="InterPro" id="IPR029052">
    <property type="entry name" value="Metallo-depent_PP-like"/>
</dbReference>
<evidence type="ECO:0000313" key="2">
    <source>
        <dbReference type="EMBL" id="PMD40349.1"/>
    </source>
</evidence>
<evidence type="ECO:0000313" key="3">
    <source>
        <dbReference type="Proteomes" id="UP000235786"/>
    </source>
</evidence>
<organism evidence="2 3">
    <name type="scientific">Hyaloscypha variabilis (strain UAMH 11265 / GT02V1 / F)</name>
    <name type="common">Meliniomyces variabilis</name>
    <dbReference type="NCBI Taxonomy" id="1149755"/>
    <lineage>
        <taxon>Eukaryota</taxon>
        <taxon>Fungi</taxon>
        <taxon>Dikarya</taxon>
        <taxon>Ascomycota</taxon>
        <taxon>Pezizomycotina</taxon>
        <taxon>Leotiomycetes</taxon>
        <taxon>Helotiales</taxon>
        <taxon>Hyaloscyphaceae</taxon>
        <taxon>Hyaloscypha</taxon>
        <taxon>Hyaloscypha variabilis</taxon>
    </lineage>
</organism>
<evidence type="ECO:0000259" key="1">
    <source>
        <dbReference type="Pfam" id="PF00149"/>
    </source>
</evidence>
<protein>
    <submittedName>
        <fullName evidence="2">Metallo-dependent phosphatase</fullName>
    </submittedName>
</protein>
<dbReference type="PANTHER" id="PTHR12905:SF0">
    <property type="entry name" value="CALCINEURIN-LIKE PHOSPHOESTERASE DOMAIN-CONTAINING PROTEIN"/>
    <property type="match status" value="1"/>
</dbReference>
<dbReference type="Proteomes" id="UP000235786">
    <property type="component" value="Unassembled WGS sequence"/>
</dbReference>